<dbReference type="Pfam" id="PF05834">
    <property type="entry name" value="Lycopene_cycl"/>
    <property type="match status" value="1"/>
</dbReference>
<sequence length="378" mass="41607">MSRLLIAGGGLAGCLCALALARRRPDVPFLLVEEADQFGGNHTWSRFDTDVPADLAWVGEGIATRRWPDHDIAFPRRRRTIPIGYNSIRSADLDAAVRATLRPDQYRLNSRIEKLSDAGLTVDGKFIAGTGVIDARGPVPTPGLQLGWQKFVGRFVRFEKPHGIERPVIMDATVGQHDGYRFVYTLPMSPTELLVEDTYYSADMALDPDTLRARIDAEVSGYGIPATVIEEEQGILPIVMGGSLYSLWHGSPVALLGLRGGFFHPTTSYSSPDAIANAALLAEQQDFSSAALRRVFHARARDLWNERGFFRLLNRMLFKAAAPGQSYRVLEHFYRLPPAVIGRFYAAQLTALDKVRILSGKPPVPVGRAVRALAGAVR</sequence>
<evidence type="ECO:0000313" key="3">
    <source>
        <dbReference type="Proteomes" id="UP000515861"/>
    </source>
</evidence>
<dbReference type="NCBIfam" id="TIGR01789">
    <property type="entry name" value="lycopene_cycl"/>
    <property type="match status" value="1"/>
</dbReference>
<dbReference type="InterPro" id="IPR010108">
    <property type="entry name" value="Lycopene_cyclase_b/e"/>
</dbReference>
<dbReference type="NCBIfam" id="TIGR01790">
    <property type="entry name" value="carotene-cycl"/>
    <property type="match status" value="1"/>
</dbReference>
<dbReference type="KEGG" id="ssau:H8M03_07450"/>
<keyword evidence="2" id="KW-0413">Isomerase</keyword>
<dbReference type="RefSeq" id="WP_187478840.1">
    <property type="nucleotide sequence ID" value="NZ_CP060697.1"/>
</dbReference>
<dbReference type="GO" id="GO:0016705">
    <property type="term" value="F:oxidoreductase activity, acting on paired donors, with incorporation or reduction of molecular oxygen"/>
    <property type="evidence" value="ECO:0007669"/>
    <property type="project" value="InterPro"/>
</dbReference>
<dbReference type="GO" id="GO:0045436">
    <property type="term" value="F:lycopene beta cyclase activity"/>
    <property type="evidence" value="ECO:0007669"/>
    <property type="project" value="InterPro"/>
</dbReference>
<name>A0A7G9KZT5_9SPHN</name>
<accession>A0A7G9KZT5</accession>
<evidence type="ECO:0000256" key="1">
    <source>
        <dbReference type="ARBA" id="ARBA00006599"/>
    </source>
</evidence>
<dbReference type="EC" id="5.5.1.19" evidence="2"/>
<dbReference type="SUPFAM" id="SSF51905">
    <property type="entry name" value="FAD/NAD(P)-binding domain"/>
    <property type="match status" value="1"/>
</dbReference>
<evidence type="ECO:0000313" key="2">
    <source>
        <dbReference type="EMBL" id="QNM81884.1"/>
    </source>
</evidence>
<reference evidence="2 3" key="1">
    <citation type="submission" date="2020-08" db="EMBL/GenBank/DDBJ databases">
        <title>Sphingomonas sp. sand1-3 16S ribosomal RNA gene Genome sequencing and assembly.</title>
        <authorList>
            <person name="Kang M."/>
        </authorList>
    </citation>
    <scope>NUCLEOTIDE SEQUENCE [LARGE SCALE GENOMIC DNA]</scope>
    <source>
        <strain evidence="3">sand1-3</strain>
    </source>
</reference>
<dbReference type="InterPro" id="IPR036188">
    <property type="entry name" value="FAD/NAD-bd_sf"/>
</dbReference>
<protein>
    <submittedName>
        <fullName evidence="2">Lycopene beta-cyclase CrtY</fullName>
        <ecNumber evidence="2">5.5.1.19</ecNumber>
    </submittedName>
</protein>
<dbReference type="InterPro" id="IPR008461">
    <property type="entry name" value="CrtY"/>
</dbReference>
<proteinExistence type="inferred from homology"/>
<dbReference type="GO" id="GO:0016117">
    <property type="term" value="P:carotenoid biosynthetic process"/>
    <property type="evidence" value="ECO:0007669"/>
    <property type="project" value="InterPro"/>
</dbReference>
<dbReference type="Gene3D" id="3.50.50.60">
    <property type="entry name" value="FAD/NAD(P)-binding domain"/>
    <property type="match status" value="1"/>
</dbReference>
<keyword evidence="3" id="KW-1185">Reference proteome</keyword>
<gene>
    <name evidence="2" type="primary">crtY</name>
    <name evidence="2" type="ORF">H8M03_07450</name>
</gene>
<dbReference type="AlphaFoldDB" id="A0A7G9KZT5"/>
<organism evidence="2 3">
    <name type="scientific">Sphingomonas sabuli</name>
    <dbReference type="NCBI Taxonomy" id="2764186"/>
    <lineage>
        <taxon>Bacteria</taxon>
        <taxon>Pseudomonadati</taxon>
        <taxon>Pseudomonadota</taxon>
        <taxon>Alphaproteobacteria</taxon>
        <taxon>Sphingomonadales</taxon>
        <taxon>Sphingomonadaceae</taxon>
        <taxon>Sphingomonas</taxon>
    </lineage>
</organism>
<dbReference type="EMBL" id="CP060697">
    <property type="protein sequence ID" value="QNM81884.1"/>
    <property type="molecule type" value="Genomic_DNA"/>
</dbReference>
<comment type="similarity">
    <text evidence="1">Belongs to the lycopene cyclase family.</text>
</comment>
<dbReference type="Proteomes" id="UP000515861">
    <property type="component" value="Chromosome"/>
</dbReference>